<reference evidence="1" key="1">
    <citation type="journal article" date="2021" name="Proc. Natl. Acad. Sci. U.S.A.">
        <title>A Catalog of Tens of Thousands of Viruses from Human Metagenomes Reveals Hidden Associations with Chronic Diseases.</title>
        <authorList>
            <person name="Tisza M.J."/>
            <person name="Buck C.B."/>
        </authorList>
    </citation>
    <scope>NUCLEOTIDE SEQUENCE</scope>
    <source>
        <strain evidence="1">CtSA812</strain>
    </source>
</reference>
<protein>
    <submittedName>
        <fullName evidence="1">Uncharacterized protein</fullName>
    </submittedName>
</protein>
<accession>A0A8S5U3J4</accession>
<evidence type="ECO:0000313" key="1">
    <source>
        <dbReference type="EMBL" id="DAF89031.1"/>
    </source>
</evidence>
<dbReference type="EMBL" id="BK016000">
    <property type="protein sequence ID" value="DAF89031.1"/>
    <property type="molecule type" value="Genomic_DNA"/>
</dbReference>
<sequence>MHIRQWNCIWTIKEWAGRRIGTLPFNYTFWHYAMPSLMQKY</sequence>
<proteinExistence type="predicted"/>
<organism evidence="1">
    <name type="scientific">Siphoviridae sp. ctSA812</name>
    <dbReference type="NCBI Taxonomy" id="2825508"/>
    <lineage>
        <taxon>Viruses</taxon>
        <taxon>Duplodnaviria</taxon>
        <taxon>Heunggongvirae</taxon>
        <taxon>Uroviricota</taxon>
        <taxon>Caudoviricetes</taxon>
    </lineage>
</organism>
<name>A0A8S5U3J4_9CAUD</name>